<name>A0A9X0UK41_9PROT</name>
<dbReference type="Proteomes" id="UP000600101">
    <property type="component" value="Unassembled WGS sequence"/>
</dbReference>
<keyword evidence="3" id="KW-1185">Reference proteome</keyword>
<sequence length="54" mass="6092">MKGTPRSLWLSAASRVTGWWMGHAANAVRQAQRAMAKQALKPPKARPAKRRRPR</sequence>
<dbReference type="AlphaFoldDB" id="A0A9X0UK41"/>
<proteinExistence type="predicted"/>
<organism evidence="2 3">
    <name type="scientific">Siccirubricoccus deserti</name>
    <dbReference type="NCBI Taxonomy" id="2013562"/>
    <lineage>
        <taxon>Bacteria</taxon>
        <taxon>Pseudomonadati</taxon>
        <taxon>Pseudomonadota</taxon>
        <taxon>Alphaproteobacteria</taxon>
        <taxon>Acetobacterales</taxon>
        <taxon>Roseomonadaceae</taxon>
        <taxon>Siccirubricoccus</taxon>
    </lineage>
</organism>
<evidence type="ECO:0000313" key="2">
    <source>
        <dbReference type="EMBL" id="MBC4018760.1"/>
    </source>
</evidence>
<accession>A0A9X0UK41</accession>
<feature type="compositionally biased region" description="Basic residues" evidence="1">
    <location>
        <begin position="43"/>
        <end position="54"/>
    </location>
</feature>
<dbReference type="EMBL" id="JACOMF010000077">
    <property type="protein sequence ID" value="MBC4018760.1"/>
    <property type="molecule type" value="Genomic_DNA"/>
</dbReference>
<comment type="caution">
    <text evidence="2">The sequence shown here is derived from an EMBL/GenBank/DDBJ whole genome shotgun (WGS) entry which is preliminary data.</text>
</comment>
<gene>
    <name evidence="2" type="ORF">H7965_26225</name>
</gene>
<evidence type="ECO:0000256" key="1">
    <source>
        <dbReference type="SAM" id="MobiDB-lite"/>
    </source>
</evidence>
<reference evidence="2" key="1">
    <citation type="submission" date="2020-08" db="EMBL/GenBank/DDBJ databases">
        <authorList>
            <person name="Hu Y."/>
            <person name="Nguyen S.V."/>
            <person name="Li F."/>
            <person name="Fanning S."/>
        </authorList>
    </citation>
    <scope>NUCLEOTIDE SEQUENCE</scope>
    <source>
        <strain evidence="2">SYSU D8009</strain>
    </source>
</reference>
<evidence type="ECO:0000313" key="3">
    <source>
        <dbReference type="Proteomes" id="UP000600101"/>
    </source>
</evidence>
<protein>
    <submittedName>
        <fullName evidence="2">Uncharacterized protein</fullName>
    </submittedName>
</protein>
<dbReference type="RefSeq" id="WP_186773502.1">
    <property type="nucleotide sequence ID" value="NZ_JACOMF010000077.1"/>
</dbReference>
<feature type="region of interest" description="Disordered" evidence="1">
    <location>
        <begin position="33"/>
        <end position="54"/>
    </location>
</feature>